<dbReference type="Pfam" id="PF03457">
    <property type="entry name" value="HA"/>
    <property type="match status" value="1"/>
</dbReference>
<dbReference type="Proteomes" id="UP000009170">
    <property type="component" value="Unassembled WGS sequence"/>
</dbReference>
<evidence type="ECO:0000313" key="4">
    <source>
        <dbReference type="Proteomes" id="UP000009170"/>
    </source>
</evidence>
<protein>
    <submittedName>
        <fullName evidence="3">Helicase-associated</fullName>
    </submittedName>
</protein>
<dbReference type="GeneID" id="34946394"/>
<dbReference type="InterPro" id="IPR005114">
    <property type="entry name" value="Helicase_assoc"/>
</dbReference>
<evidence type="ECO:0000259" key="2">
    <source>
        <dbReference type="Pfam" id="PF03457"/>
    </source>
</evidence>
<proteinExistence type="predicted"/>
<dbReference type="InParanoid" id="A0A096PB29"/>
<keyword evidence="3" id="KW-0378">Hydrolase</keyword>
<dbReference type="KEGG" id="ota:OT_ostta14g02670"/>
<dbReference type="PANTHER" id="PTHR37066">
    <property type="entry name" value="HELICASE-ASSOCIATED"/>
    <property type="match status" value="1"/>
</dbReference>
<reference evidence="4" key="1">
    <citation type="journal article" date="2006" name="Proc. Natl. Acad. Sci. U.S.A.">
        <title>Genome analysis of the smallest free-living eukaryote Ostreococcus tauri unveils many unique features.</title>
        <authorList>
            <person name="Derelle E."/>
            <person name="Ferraz C."/>
            <person name="Rombauts S."/>
            <person name="Rouze P."/>
            <person name="Worden A.Z."/>
            <person name="Robbens S."/>
            <person name="Partensky F."/>
            <person name="Degroeve S."/>
            <person name="Echeynie S."/>
            <person name="Cooke R."/>
            <person name="Saeys Y."/>
            <person name="Wuyts J."/>
            <person name="Jabbari K."/>
            <person name="Bowler C."/>
            <person name="Panaud O."/>
            <person name="Piegu B."/>
            <person name="Ball S.G."/>
            <person name="Ral J.-P."/>
            <person name="Bouget F.-Y."/>
            <person name="Piganeau G."/>
            <person name="De Baets B."/>
            <person name="Picard A."/>
            <person name="Delseny M."/>
            <person name="Demaille J."/>
            <person name="Van de Peer Y."/>
            <person name="Moreau H."/>
        </authorList>
    </citation>
    <scope>NUCLEOTIDE SEQUENCE [LARGE SCALE GENOMIC DNA]</scope>
    <source>
        <strain evidence="4">OTTH 0595 / CCAP 157/2 / RCC745</strain>
    </source>
</reference>
<feature type="domain" description="Helicase-associated" evidence="2">
    <location>
        <begin position="202"/>
        <end position="291"/>
    </location>
</feature>
<accession>A0A096PB29</accession>
<sequence>MGHGIHHRIVVRAYARASASDGAARASMGALTFETEILPALKWFYAERGHTCVPRAYAVPANAPRDIAGVKLGARVDRMRARGDFLRGPEGVARMRALDDVGAATGERFPWDAEDFTFYKQIVPCLRHHVRTRGHANVGIDYETPSVRDDDDVDARALKRYNLGFPLGKRVNDIRAKGTFVEGRPDRFERLSRMEFVWDDAEYQWDVRLRMALEMFRRVYGHLNVPANFVVPEDAMRCPVGYFDPVKTPSVIAGFPLGNHVAQIRSTRLRNRSGGEGLARSKIRQLDRLGFVWDVAAWEFHRRLLPSVRHVIAVRNELSADVNYRVDADVVIDARAPLAIFDYPVTRALERLLGDADRRWPVDRRDGLRALTRAFIDGQRDFRKRRGADARSSAPRAFHDARGFFTRARDALAAKVTNARASPPPAPETALTDPPL</sequence>
<dbReference type="PANTHER" id="PTHR37066:SF1">
    <property type="entry name" value="LNS2_PITP DOMAIN-CONTAINING PROTEIN"/>
    <property type="match status" value="1"/>
</dbReference>
<dbReference type="STRING" id="70448.A0A096PB29"/>
<organism evidence="3 4">
    <name type="scientific">Ostreococcus tauri</name>
    <name type="common">Marine green alga</name>
    <dbReference type="NCBI Taxonomy" id="70448"/>
    <lineage>
        <taxon>Eukaryota</taxon>
        <taxon>Viridiplantae</taxon>
        <taxon>Chlorophyta</taxon>
        <taxon>Mamiellophyceae</taxon>
        <taxon>Mamiellales</taxon>
        <taxon>Bathycoccaceae</taxon>
        <taxon>Ostreococcus</taxon>
    </lineage>
</organism>
<keyword evidence="4" id="KW-1185">Reference proteome</keyword>
<dbReference type="OrthoDB" id="58760at2759"/>
<dbReference type="RefSeq" id="XP_022841388.1">
    <property type="nucleotide sequence ID" value="XM_022982622.1"/>
</dbReference>
<dbReference type="GO" id="GO:0004386">
    <property type="term" value="F:helicase activity"/>
    <property type="evidence" value="ECO:0007669"/>
    <property type="project" value="UniProtKB-KW"/>
</dbReference>
<feature type="region of interest" description="Disordered" evidence="1">
    <location>
        <begin position="416"/>
        <end position="436"/>
    </location>
</feature>
<dbReference type="EMBL" id="CAID01000014">
    <property type="protein sequence ID" value="CEG02170.1"/>
    <property type="molecule type" value="Genomic_DNA"/>
</dbReference>
<comment type="caution">
    <text evidence="3">The sequence shown here is derived from an EMBL/GenBank/DDBJ whole genome shotgun (WGS) entry which is preliminary data.</text>
</comment>
<keyword evidence="3" id="KW-0347">Helicase</keyword>
<name>A0A096PB29_OSTTA</name>
<dbReference type="AlphaFoldDB" id="A0A096PB29"/>
<keyword evidence="3" id="KW-0067">ATP-binding</keyword>
<reference evidence="3 4" key="2">
    <citation type="journal article" date="2014" name="BMC Genomics">
        <title>An improved genome of the model marine alga Ostreococcus tauri unfolds by assessing Illumina de novo assemblies.</title>
        <authorList>
            <person name="Blanc-Mathieu R."/>
            <person name="Verhelst B."/>
            <person name="Derelle E."/>
            <person name="Rombauts S."/>
            <person name="Bouget F.Y."/>
            <person name="Carre I."/>
            <person name="Chateau A."/>
            <person name="Eyre-Walker A."/>
            <person name="Grimsley N."/>
            <person name="Moreau H."/>
            <person name="Piegu B."/>
            <person name="Rivals E."/>
            <person name="Schackwitz W."/>
            <person name="Van de Peer Y."/>
            <person name="Piganeau G."/>
        </authorList>
    </citation>
    <scope>NUCLEOTIDE SEQUENCE [LARGE SCALE GENOMIC DNA]</scope>
    <source>
        <strain evidence="4">OTTH 0595 / CCAP 157/2 / RCC745</strain>
    </source>
</reference>
<evidence type="ECO:0000313" key="3">
    <source>
        <dbReference type="EMBL" id="CEG02170.1"/>
    </source>
</evidence>
<gene>
    <name evidence="3" type="ORF">OT_ostta14g02670</name>
</gene>
<evidence type="ECO:0000256" key="1">
    <source>
        <dbReference type="SAM" id="MobiDB-lite"/>
    </source>
</evidence>
<keyword evidence="3" id="KW-0547">Nucleotide-binding</keyword>